<dbReference type="Pfam" id="PF01402">
    <property type="entry name" value="RHH_1"/>
    <property type="match status" value="1"/>
</dbReference>
<dbReference type="GO" id="GO:0006355">
    <property type="term" value="P:regulation of DNA-templated transcription"/>
    <property type="evidence" value="ECO:0007669"/>
    <property type="project" value="InterPro"/>
</dbReference>
<feature type="domain" description="Ribbon-helix-helix protein CopG" evidence="1">
    <location>
        <begin position="5"/>
        <end position="40"/>
    </location>
</feature>
<dbReference type="AlphaFoldDB" id="D3S2P5"/>
<keyword evidence="3" id="KW-1185">Reference proteome</keyword>
<proteinExistence type="predicted"/>
<dbReference type="PaxDb" id="589924-Ferp_0398"/>
<dbReference type="InterPro" id="IPR002145">
    <property type="entry name" value="CopG"/>
</dbReference>
<dbReference type="GeneID" id="8777896"/>
<dbReference type="OrthoDB" id="51409at2157"/>
<reference evidence="3" key="1">
    <citation type="submission" date="2010-02" db="EMBL/GenBank/DDBJ databases">
        <title>Complete sequence of Ferroglobus placidus DSM 10642.</title>
        <authorList>
            <consortium name="US DOE Joint Genome Institute"/>
            <person name="Lucas S."/>
            <person name="Copeland A."/>
            <person name="Lapidus A."/>
            <person name="Cheng J.-F."/>
            <person name="Bruce D."/>
            <person name="Goodwin L."/>
            <person name="Pitluck S."/>
            <person name="Saunders E."/>
            <person name="Brettin T."/>
            <person name="Detter J.C."/>
            <person name="Han C."/>
            <person name="Tapia R."/>
            <person name="Larimer F."/>
            <person name="Land M."/>
            <person name="Hauser L."/>
            <person name="Kyrpides N."/>
            <person name="Ivanova N."/>
            <person name="Holmes D."/>
            <person name="Lovley D."/>
            <person name="Kyrpides N."/>
            <person name="Anderson I.J."/>
            <person name="Woyke T."/>
        </authorList>
    </citation>
    <scope>NUCLEOTIDE SEQUENCE [LARGE SCALE GENOMIC DNA]</scope>
    <source>
        <strain evidence="3">DSM 10642 / AEDII12DO</strain>
    </source>
</reference>
<keyword evidence="2" id="KW-0238">DNA-binding</keyword>
<accession>D3S2P5</accession>
<dbReference type="STRING" id="589924.Ferp_0398"/>
<evidence type="ECO:0000313" key="2">
    <source>
        <dbReference type="EMBL" id="ADC64575.1"/>
    </source>
</evidence>
<sequence length="182" mass="21297">MGTTERISISINEDSKRKLESLRRKSNVSTSECIRHLIELGYSLFRESDVDQETLTAWVEMLSKREHVILDTDYLKVIFSEIEKIKDERFWKEVRKVAASHAVEFLVRGLNSVEDVLKLMEKTNWFEVKKISEKTYSLILIDSSTKEFIKISLEVIFQKMRFPVKIEEGYGKLVIVDLSSNE</sequence>
<organism evidence="2 3">
    <name type="scientific">Ferroglobus placidus (strain DSM 10642 / AEDII12DO)</name>
    <dbReference type="NCBI Taxonomy" id="589924"/>
    <lineage>
        <taxon>Archaea</taxon>
        <taxon>Methanobacteriati</taxon>
        <taxon>Methanobacteriota</taxon>
        <taxon>Archaeoglobi</taxon>
        <taxon>Archaeoglobales</taxon>
        <taxon>Archaeoglobaceae</taxon>
        <taxon>Ferroglobus</taxon>
    </lineage>
</organism>
<dbReference type="CDD" id="cd22235">
    <property type="entry name" value="RHH_CopG_archaea"/>
    <property type="match status" value="1"/>
</dbReference>
<name>D3S2P5_FERPA</name>
<dbReference type="Proteomes" id="UP000002613">
    <property type="component" value="Chromosome"/>
</dbReference>
<dbReference type="HOGENOM" id="CLU_104048_0_0_2"/>
<gene>
    <name evidence="2" type="ordered locus">Ferp_0398</name>
</gene>
<dbReference type="RefSeq" id="WP_012964922.1">
    <property type="nucleotide sequence ID" value="NC_013849.1"/>
</dbReference>
<reference evidence="2 3" key="2">
    <citation type="journal article" date="2011" name="Stand. Genomic Sci.">
        <title>Complete genome sequence of Ferroglobus placidus AEDII12DO.</title>
        <authorList>
            <person name="Anderson I."/>
            <person name="Risso C."/>
            <person name="Holmes D."/>
            <person name="Lucas S."/>
            <person name="Copeland A."/>
            <person name="Lapidus A."/>
            <person name="Cheng J.F."/>
            <person name="Bruce D."/>
            <person name="Goodwin L."/>
            <person name="Pitluck S."/>
            <person name="Saunders E."/>
            <person name="Brettin T."/>
            <person name="Detter J.C."/>
            <person name="Han C."/>
            <person name="Tapia R."/>
            <person name="Larimer F."/>
            <person name="Land M."/>
            <person name="Hauser L."/>
            <person name="Woyke T."/>
            <person name="Lovley D."/>
            <person name="Kyrpides N."/>
            <person name="Ivanova N."/>
        </authorList>
    </citation>
    <scope>NUCLEOTIDE SEQUENCE [LARGE SCALE GENOMIC DNA]</scope>
    <source>
        <strain evidence="3">DSM 10642 / AEDII12DO</strain>
    </source>
</reference>
<evidence type="ECO:0000259" key="1">
    <source>
        <dbReference type="Pfam" id="PF01402"/>
    </source>
</evidence>
<dbReference type="eggNOG" id="arCOG04451">
    <property type="taxonomic scope" value="Archaea"/>
</dbReference>
<dbReference type="EMBL" id="CP001899">
    <property type="protein sequence ID" value="ADC64575.1"/>
    <property type="molecule type" value="Genomic_DNA"/>
</dbReference>
<protein>
    <submittedName>
        <fullName evidence="2">CopG domain protein DNA-binding domain protein</fullName>
    </submittedName>
</protein>
<evidence type="ECO:0000313" key="3">
    <source>
        <dbReference type="Proteomes" id="UP000002613"/>
    </source>
</evidence>
<dbReference type="GO" id="GO:0003677">
    <property type="term" value="F:DNA binding"/>
    <property type="evidence" value="ECO:0007669"/>
    <property type="project" value="UniProtKB-KW"/>
</dbReference>
<dbReference type="KEGG" id="fpl:Ferp_0398"/>